<reference evidence="1" key="2">
    <citation type="journal article" date="2020" name="Appl. Environ. Microbiol.">
        <title>Multiple intercontinental introductions associated with the emergence of a plant pathogen in Europe.</title>
        <authorList>
            <person name="Landa B.B."/>
            <person name="Castillo A.I."/>
            <person name="Giampetruzzi A."/>
            <person name="Kahn A."/>
            <person name="Roman-Ecija M."/>
            <person name="Velasco-Amo M.P."/>
            <person name="Navas-Cortes J.A."/>
            <person name="Marco-Noales E."/>
            <person name="Barbe S."/>
            <person name="Moralejo E."/>
            <person name="Coletta-Filho H.D."/>
            <person name="Saldarelli P."/>
            <person name="Saponari M."/>
            <person name="Almeida R.P.P."/>
        </authorList>
    </citation>
    <scope>NUCLEOTIDE SEQUENCE</scope>
    <source>
        <strain evidence="1">XYL1981</strain>
    </source>
</reference>
<dbReference type="GO" id="GO:0003677">
    <property type="term" value="F:DNA binding"/>
    <property type="evidence" value="ECO:0007669"/>
    <property type="project" value="InterPro"/>
</dbReference>
<comment type="caution">
    <text evidence="1">The sequence shown here is derived from an EMBL/GenBank/DDBJ whole genome shotgun (WGS) entry which is preliminary data.</text>
</comment>
<dbReference type="Pfam" id="PF15943">
    <property type="entry name" value="YdaS_toxin"/>
    <property type="match status" value="1"/>
</dbReference>
<reference evidence="1" key="1">
    <citation type="submission" date="2019-05" db="EMBL/GenBank/DDBJ databases">
        <authorList>
            <person name="Castillo A."/>
            <person name="Giampetruzzi A."/>
            <person name="Landa B."/>
            <person name="Saponari M."/>
            <person name="Almeida R.P.P."/>
            <person name="Moralejo E."/>
            <person name="Marco-Noales E."/>
            <person name="Velasco-Amo M.P."/>
            <person name="Roman-Ecija M."/>
            <person name="Navarro I."/>
            <person name="Monterde A."/>
            <person name="Barbe S."/>
        </authorList>
    </citation>
    <scope>NUCLEOTIDE SEQUENCE</scope>
    <source>
        <strain evidence="1">XYL1981</strain>
    </source>
</reference>
<dbReference type="InterPro" id="IPR031856">
    <property type="entry name" value="YdaS_toxin-like"/>
</dbReference>
<dbReference type="SUPFAM" id="SSF47413">
    <property type="entry name" value="lambda repressor-like DNA-binding domains"/>
    <property type="match status" value="1"/>
</dbReference>
<organism evidence="1 2">
    <name type="scientific">Xylella fastidiosa subsp. multiplex</name>
    <dbReference type="NCBI Taxonomy" id="644357"/>
    <lineage>
        <taxon>Bacteria</taxon>
        <taxon>Pseudomonadati</taxon>
        <taxon>Pseudomonadota</taxon>
        <taxon>Gammaproteobacteria</taxon>
        <taxon>Lysobacterales</taxon>
        <taxon>Lysobacteraceae</taxon>
        <taxon>Xylella</taxon>
    </lineage>
</organism>
<name>A0A9Q4MHE9_XYLFS</name>
<accession>A0A9Q4MHE9</accession>
<protein>
    <submittedName>
        <fullName evidence="1">Helix-turn-helix domain-containing protein</fullName>
    </submittedName>
</protein>
<dbReference type="InterPro" id="IPR010982">
    <property type="entry name" value="Lambda_DNA-bd_dom_sf"/>
</dbReference>
<gene>
    <name evidence="1" type="ORF">FG476_02100</name>
</gene>
<dbReference type="Gene3D" id="1.10.260.40">
    <property type="entry name" value="lambda repressor-like DNA-binding domains"/>
    <property type="match status" value="1"/>
</dbReference>
<sequence>MSTSPIKRAVVVAGGQSALARLLSVDGKSVKQGHIWAWINRGRRVPAEHVLTIEALTGVSRYDLRPDVFGAPPTGHLPEVSDAA</sequence>
<proteinExistence type="predicted"/>
<dbReference type="Proteomes" id="UP000474061">
    <property type="component" value="Unassembled WGS sequence"/>
</dbReference>
<dbReference type="EMBL" id="VDCJ01000320">
    <property type="protein sequence ID" value="MRU22920.1"/>
    <property type="molecule type" value="Genomic_DNA"/>
</dbReference>
<evidence type="ECO:0000313" key="1">
    <source>
        <dbReference type="EMBL" id="MRU22920.1"/>
    </source>
</evidence>
<dbReference type="RefSeq" id="WP_128723825.1">
    <property type="nucleotide sequence ID" value="NZ_CP136966.1"/>
</dbReference>
<evidence type="ECO:0000313" key="2">
    <source>
        <dbReference type="Proteomes" id="UP000474061"/>
    </source>
</evidence>
<dbReference type="AlphaFoldDB" id="A0A9Q4MHE9"/>